<keyword evidence="2" id="KW-1185">Reference proteome</keyword>
<sequence>MNTKRSAAERSASSLSPLLRRSDNPTQILQAGVVRKKWKHAIIRPLMKKPHLDPLGMAEQTISAPPCFLPLPGKPMILWKRWQNIFTTYLLAIGGDKYSPVRKQAILLHHLGTEGRRIYDDLPEVSLGMVEGQPMNVYEMSLPMLEKHFTPKIIIVFEWHRFFSQVQGLDEDIMTYVAALRGLAVTCDFRDLSDSLIHDQHVRCMNNKKVKEKLLATDPSLEESKHIARSMEHTEAWIKEIETKSYMKDSNKETTVEVKEFKAKKQEKPAESNAMRVVEKKNSNIICFRCGCPGHMASSSMCAARNLTCRMCGRKGL</sequence>
<reference evidence="1" key="1">
    <citation type="journal article" date="2022" name="bioRxiv">
        <title>Sequencing and chromosome-scale assembly of the giantPleurodeles waltlgenome.</title>
        <authorList>
            <person name="Brown T."/>
            <person name="Elewa A."/>
            <person name="Iarovenko S."/>
            <person name="Subramanian E."/>
            <person name="Araus A.J."/>
            <person name="Petzold A."/>
            <person name="Susuki M."/>
            <person name="Suzuki K.-i.T."/>
            <person name="Hayashi T."/>
            <person name="Toyoda A."/>
            <person name="Oliveira C."/>
            <person name="Osipova E."/>
            <person name="Leigh N.D."/>
            <person name="Simon A."/>
            <person name="Yun M.H."/>
        </authorList>
    </citation>
    <scope>NUCLEOTIDE SEQUENCE</scope>
    <source>
        <strain evidence="1">20211129_DDA</strain>
        <tissue evidence="1">Liver</tissue>
    </source>
</reference>
<dbReference type="PANTHER" id="PTHR33198:SF20">
    <property type="entry name" value="RETROTRANSPOSON GAG DOMAIN-CONTAINING PROTEIN"/>
    <property type="match status" value="1"/>
</dbReference>
<proteinExistence type="predicted"/>
<gene>
    <name evidence="1" type="ORF">NDU88_003298</name>
</gene>
<protein>
    <submittedName>
        <fullName evidence="1">Uncharacterized protein</fullName>
    </submittedName>
</protein>
<evidence type="ECO:0000313" key="2">
    <source>
        <dbReference type="Proteomes" id="UP001066276"/>
    </source>
</evidence>
<name>A0AAV7UBP8_PLEWA</name>
<dbReference type="Proteomes" id="UP001066276">
    <property type="component" value="Chromosome 3_1"/>
</dbReference>
<comment type="caution">
    <text evidence="1">The sequence shown here is derived from an EMBL/GenBank/DDBJ whole genome shotgun (WGS) entry which is preliminary data.</text>
</comment>
<organism evidence="1 2">
    <name type="scientific">Pleurodeles waltl</name>
    <name type="common">Iberian ribbed newt</name>
    <dbReference type="NCBI Taxonomy" id="8319"/>
    <lineage>
        <taxon>Eukaryota</taxon>
        <taxon>Metazoa</taxon>
        <taxon>Chordata</taxon>
        <taxon>Craniata</taxon>
        <taxon>Vertebrata</taxon>
        <taxon>Euteleostomi</taxon>
        <taxon>Amphibia</taxon>
        <taxon>Batrachia</taxon>
        <taxon>Caudata</taxon>
        <taxon>Salamandroidea</taxon>
        <taxon>Salamandridae</taxon>
        <taxon>Pleurodelinae</taxon>
        <taxon>Pleurodeles</taxon>
    </lineage>
</organism>
<dbReference type="EMBL" id="JANPWB010000005">
    <property type="protein sequence ID" value="KAJ1186517.1"/>
    <property type="molecule type" value="Genomic_DNA"/>
</dbReference>
<evidence type="ECO:0000313" key="1">
    <source>
        <dbReference type="EMBL" id="KAJ1186517.1"/>
    </source>
</evidence>
<dbReference type="PANTHER" id="PTHR33198">
    <property type="entry name" value="ANK_REP_REGION DOMAIN-CONTAINING PROTEIN-RELATED"/>
    <property type="match status" value="1"/>
</dbReference>
<dbReference type="AlphaFoldDB" id="A0AAV7UBP8"/>
<accession>A0AAV7UBP8</accession>